<feature type="domain" description="Myb/SANT-like" evidence="1">
    <location>
        <begin position="20"/>
        <end position="114"/>
    </location>
</feature>
<dbReference type="InterPro" id="IPR024752">
    <property type="entry name" value="Myb/SANT-like_dom"/>
</dbReference>
<dbReference type="OrthoDB" id="1750780at2759"/>
<dbReference type="Proteomes" id="UP000000226">
    <property type="component" value="Chromosome 2"/>
</dbReference>
<accession>V7CHU7</accession>
<dbReference type="EMBL" id="CM002289">
    <property type="protein sequence ID" value="ESW29767.1"/>
    <property type="molecule type" value="Genomic_DNA"/>
</dbReference>
<proteinExistence type="predicted"/>
<feature type="non-terminal residue" evidence="2">
    <location>
        <position position="368"/>
    </location>
</feature>
<reference evidence="3" key="1">
    <citation type="journal article" date="2014" name="Nat. Genet.">
        <title>A reference genome for common bean and genome-wide analysis of dual domestications.</title>
        <authorList>
            <person name="Schmutz J."/>
            <person name="McClean P.E."/>
            <person name="Mamidi S."/>
            <person name="Wu G.A."/>
            <person name="Cannon S.B."/>
            <person name="Grimwood J."/>
            <person name="Jenkins J."/>
            <person name="Shu S."/>
            <person name="Song Q."/>
            <person name="Chavarro C."/>
            <person name="Torres-Torres M."/>
            <person name="Geffroy V."/>
            <person name="Moghaddam S.M."/>
            <person name="Gao D."/>
            <person name="Abernathy B."/>
            <person name="Barry K."/>
            <person name="Blair M."/>
            <person name="Brick M.A."/>
            <person name="Chovatia M."/>
            <person name="Gepts P."/>
            <person name="Goodstein D.M."/>
            <person name="Gonzales M."/>
            <person name="Hellsten U."/>
            <person name="Hyten D.L."/>
            <person name="Jia G."/>
            <person name="Kelly J.D."/>
            <person name="Kudrna D."/>
            <person name="Lee R."/>
            <person name="Richard M.M."/>
            <person name="Miklas P.N."/>
            <person name="Osorno J.M."/>
            <person name="Rodrigues J."/>
            <person name="Thareau V."/>
            <person name="Urrea C.A."/>
            <person name="Wang M."/>
            <person name="Yu Y."/>
            <person name="Zhang M."/>
            <person name="Wing R.A."/>
            <person name="Cregan P.B."/>
            <person name="Rokhsar D.S."/>
            <person name="Jackson S.A."/>
        </authorList>
    </citation>
    <scope>NUCLEOTIDE SEQUENCE [LARGE SCALE GENOMIC DNA]</scope>
    <source>
        <strain evidence="3">cv. G19833</strain>
    </source>
</reference>
<dbReference type="PANTHER" id="PTHR46929:SF4">
    <property type="entry name" value="MYB_SANT-LIKE DOMAIN-CONTAINING PROTEIN"/>
    <property type="match status" value="1"/>
</dbReference>
<keyword evidence="3" id="KW-1185">Reference proteome</keyword>
<evidence type="ECO:0000313" key="3">
    <source>
        <dbReference type="Proteomes" id="UP000000226"/>
    </source>
</evidence>
<evidence type="ECO:0000259" key="1">
    <source>
        <dbReference type="Pfam" id="PF12776"/>
    </source>
</evidence>
<dbReference type="Gramene" id="ESW29767">
    <property type="protein sequence ID" value="ESW29767"/>
    <property type="gene ID" value="PHAVU_002G097600g"/>
</dbReference>
<name>V7CHU7_PHAVU</name>
<dbReference type="Pfam" id="PF12776">
    <property type="entry name" value="Myb_DNA-bind_3"/>
    <property type="match status" value="1"/>
</dbReference>
<gene>
    <name evidence="2" type="ORF">PHAVU_002G097600g</name>
</gene>
<dbReference type="PANTHER" id="PTHR46929">
    <property type="entry name" value="EXPRESSED PROTEIN"/>
    <property type="match status" value="1"/>
</dbReference>
<organism evidence="2 3">
    <name type="scientific">Phaseolus vulgaris</name>
    <name type="common">Kidney bean</name>
    <name type="synonym">French bean</name>
    <dbReference type="NCBI Taxonomy" id="3885"/>
    <lineage>
        <taxon>Eukaryota</taxon>
        <taxon>Viridiplantae</taxon>
        <taxon>Streptophyta</taxon>
        <taxon>Embryophyta</taxon>
        <taxon>Tracheophyta</taxon>
        <taxon>Spermatophyta</taxon>
        <taxon>Magnoliopsida</taxon>
        <taxon>eudicotyledons</taxon>
        <taxon>Gunneridae</taxon>
        <taxon>Pentapetalae</taxon>
        <taxon>rosids</taxon>
        <taxon>fabids</taxon>
        <taxon>Fabales</taxon>
        <taxon>Fabaceae</taxon>
        <taxon>Papilionoideae</taxon>
        <taxon>50 kb inversion clade</taxon>
        <taxon>NPAAA clade</taxon>
        <taxon>indigoferoid/millettioid clade</taxon>
        <taxon>Phaseoleae</taxon>
        <taxon>Phaseolus</taxon>
    </lineage>
</organism>
<sequence length="368" mass="42929">MDRRKNVAPDSLGGYREFTKWTTKMDLIMLNAMIEEVCRGCRIDGSWTTKGYTNIVMALHEVGLSAIKKNHVKNRHKSLKDRWREVHDLFGGLNGFAWNQTTLRFEVEDEVWNDMIKAKPSAAKWCVNPIRHHNLMEELWSNDRVTGSRVRTTRDINSPPDIIIALYMASSSHKRHITNKGKTRAEDLVVPPPPATGIEEVLDYSRYFSTKRKILLCILHFFVALGFEFQNFLNSEVLQPFLGMKLPYYEDLVRLFYTNVKITPIGHLAIEICRRRIHINQLDWMNIANLKYDGVKLTPGTIPEEMVYILCPHGSNFAQLLNEDIFMLWLIKNNVMNNWPHYIMQHMIKCRDNNMPLPYGILITRILQ</sequence>
<dbReference type="AlphaFoldDB" id="V7CHU7"/>
<protein>
    <recommendedName>
        <fullName evidence="1">Myb/SANT-like domain-containing protein</fullName>
    </recommendedName>
</protein>
<evidence type="ECO:0000313" key="2">
    <source>
        <dbReference type="EMBL" id="ESW29767.1"/>
    </source>
</evidence>